<feature type="compositionally biased region" description="Basic and acidic residues" evidence="1">
    <location>
        <begin position="186"/>
        <end position="196"/>
    </location>
</feature>
<organism evidence="2 3">
    <name type="scientific">Elysia chlorotica</name>
    <name type="common">Eastern emerald elysia</name>
    <name type="synonym">Sea slug</name>
    <dbReference type="NCBI Taxonomy" id="188477"/>
    <lineage>
        <taxon>Eukaryota</taxon>
        <taxon>Metazoa</taxon>
        <taxon>Spiralia</taxon>
        <taxon>Lophotrochozoa</taxon>
        <taxon>Mollusca</taxon>
        <taxon>Gastropoda</taxon>
        <taxon>Heterobranchia</taxon>
        <taxon>Euthyneura</taxon>
        <taxon>Panpulmonata</taxon>
        <taxon>Sacoglossa</taxon>
        <taxon>Placobranchoidea</taxon>
        <taxon>Plakobranchidae</taxon>
        <taxon>Elysia</taxon>
    </lineage>
</organism>
<accession>A0A3S0ZJ00</accession>
<dbReference type="Proteomes" id="UP000271974">
    <property type="component" value="Unassembled WGS sequence"/>
</dbReference>
<evidence type="ECO:0000313" key="2">
    <source>
        <dbReference type="EMBL" id="RUS68569.1"/>
    </source>
</evidence>
<name>A0A3S0ZJ00_ELYCH</name>
<comment type="caution">
    <text evidence="2">The sequence shown here is derived from an EMBL/GenBank/DDBJ whole genome shotgun (WGS) entry which is preliminary data.</text>
</comment>
<feature type="compositionally biased region" description="Basic and acidic residues" evidence="1">
    <location>
        <begin position="129"/>
        <end position="139"/>
    </location>
</feature>
<evidence type="ECO:0000313" key="3">
    <source>
        <dbReference type="Proteomes" id="UP000271974"/>
    </source>
</evidence>
<gene>
    <name evidence="2" type="ORF">EGW08_023672</name>
</gene>
<dbReference type="AlphaFoldDB" id="A0A3S0ZJ00"/>
<proteinExistence type="predicted"/>
<keyword evidence="3" id="KW-1185">Reference proteome</keyword>
<sequence length="248" mass="27840">MGVWDLHFVLTPFLNYVNEDMIESEGYSLTIRLGFIDFLNKGKNNTEPFKSHRQKILSPHDDTVPCWFFDGFVFAPDEWRLFYRENPLDFYTKISSDSLFHLILLDVARKSVVRFTRQQIDEEDEDDGSENHKDADKANSDAGGGGSNNGSASSRSEYREGGGGQYAQRVEHISWKPANGGNDANARSEARPKQTADRSVSSYSSVKWGRIGGSGLAAANDSPSNRKRKGESSYERSQLPATESRIHF</sequence>
<reference evidence="2 3" key="1">
    <citation type="submission" date="2019-01" db="EMBL/GenBank/DDBJ databases">
        <title>A draft genome assembly of the solar-powered sea slug Elysia chlorotica.</title>
        <authorList>
            <person name="Cai H."/>
            <person name="Li Q."/>
            <person name="Fang X."/>
            <person name="Li J."/>
            <person name="Curtis N.E."/>
            <person name="Altenburger A."/>
            <person name="Shibata T."/>
            <person name="Feng M."/>
            <person name="Maeda T."/>
            <person name="Schwartz J.A."/>
            <person name="Shigenobu S."/>
            <person name="Lundholm N."/>
            <person name="Nishiyama T."/>
            <person name="Yang H."/>
            <person name="Hasebe M."/>
            <person name="Li S."/>
            <person name="Pierce S.K."/>
            <person name="Wang J."/>
        </authorList>
    </citation>
    <scope>NUCLEOTIDE SEQUENCE [LARGE SCALE GENOMIC DNA]</scope>
    <source>
        <strain evidence="2">EC2010</strain>
        <tissue evidence="2">Whole organism of an adult</tissue>
    </source>
</reference>
<feature type="region of interest" description="Disordered" evidence="1">
    <location>
        <begin position="120"/>
        <end position="248"/>
    </location>
</feature>
<evidence type="ECO:0000256" key="1">
    <source>
        <dbReference type="SAM" id="MobiDB-lite"/>
    </source>
</evidence>
<dbReference type="EMBL" id="RQTK01002308">
    <property type="protein sequence ID" value="RUS68569.1"/>
    <property type="molecule type" value="Genomic_DNA"/>
</dbReference>
<protein>
    <submittedName>
        <fullName evidence="2">Uncharacterized protein</fullName>
    </submittedName>
</protein>